<evidence type="ECO:0000256" key="1">
    <source>
        <dbReference type="SAM" id="MobiDB-lite"/>
    </source>
</evidence>
<accession>A0A1E3GVD0</accession>
<dbReference type="EMBL" id="MCRJ01000197">
    <property type="protein sequence ID" value="ODN68029.1"/>
    <property type="molecule type" value="Genomic_DNA"/>
</dbReference>
<protein>
    <submittedName>
        <fullName evidence="2">Uncharacterized protein</fullName>
    </submittedName>
</protein>
<reference evidence="2 3" key="1">
    <citation type="submission" date="2016-07" db="EMBL/GenBank/DDBJ databases">
        <title>Draft Genome Sequence of Methylobrevis pamukkalensis PK2.</title>
        <authorList>
            <person name="Vasilenko O.V."/>
            <person name="Doronina N.V."/>
            <person name="Shmareva M.N."/>
            <person name="Tarlachkov S.V."/>
            <person name="Mustakhimov I."/>
            <person name="Trotsenko Y.A."/>
        </authorList>
    </citation>
    <scope>NUCLEOTIDE SEQUENCE [LARGE SCALE GENOMIC DNA]</scope>
    <source>
        <strain evidence="2 3">PK2</strain>
    </source>
</reference>
<feature type="region of interest" description="Disordered" evidence="1">
    <location>
        <begin position="1"/>
        <end position="34"/>
    </location>
</feature>
<dbReference type="AlphaFoldDB" id="A0A1E3GVD0"/>
<evidence type="ECO:0000313" key="3">
    <source>
        <dbReference type="Proteomes" id="UP000094622"/>
    </source>
</evidence>
<comment type="caution">
    <text evidence="2">The sequence shown here is derived from an EMBL/GenBank/DDBJ whole genome shotgun (WGS) entry which is preliminary data.</text>
</comment>
<organism evidence="2 3">
    <name type="scientific">Methylobrevis pamukkalensis</name>
    <dbReference type="NCBI Taxonomy" id="1439726"/>
    <lineage>
        <taxon>Bacteria</taxon>
        <taxon>Pseudomonadati</taxon>
        <taxon>Pseudomonadota</taxon>
        <taxon>Alphaproteobacteria</taxon>
        <taxon>Hyphomicrobiales</taxon>
        <taxon>Pleomorphomonadaceae</taxon>
        <taxon>Methylobrevis</taxon>
    </lineage>
</organism>
<name>A0A1E3GVD0_9HYPH</name>
<sequence length="65" mass="7133">MTQRRASTRLDLPQPFGPTTPVRPGWIRNSVGSTKDLKPTIRSFSNCIAVPVPGRDGAMRPSLSR</sequence>
<evidence type="ECO:0000313" key="2">
    <source>
        <dbReference type="EMBL" id="ODN68029.1"/>
    </source>
</evidence>
<proteinExistence type="predicted"/>
<dbReference type="Proteomes" id="UP000094622">
    <property type="component" value="Unassembled WGS sequence"/>
</dbReference>
<gene>
    <name evidence="2" type="ORF">A6302_04344</name>
</gene>
<keyword evidence="3" id="KW-1185">Reference proteome</keyword>